<sequence length="374" mass="44419">GFYNNILKFYKKEDFETKEKIISTFPSESPYKIYNIKYWWSDKWGAEDYERDYDFSRLFFEQFQKLNLDVPHPAITHYLKGVIDSPYTISILYSKNCYLATLCSCLENVHYSSWSGFCKDSMELDNVTKSQICSELISCNNCYNCHFCQECRQCIDSYFLYSCKNCQNCFGCTNLRHKSYCFFNEQFSKEEYLEKIKTINLGNREILEEYKEKFEELFKNTFRQNLNNGRQNLNCLGDQLYGAKNCFQVFRAVKGVENVRYSTDMALGIKDGMDLYIACPKVSLGYELIEIVESNNIKFSFFGHNNLEIEYCIGCYNCQNCFGCVGLRNKSCYIFNKQYLKEKYYKFLDKIKTKMLKDKEYGEFFFFISKFTSL</sequence>
<comment type="caution">
    <text evidence="1">The sequence shown here is derived from an EMBL/GenBank/DDBJ whole genome shotgun (WGS) entry which is preliminary data.</text>
</comment>
<reference evidence="1 2" key="1">
    <citation type="journal article" date="2017" name="ISME J.">
        <title>Potential for microbial H2 and metal transformations associated with novel bacteria and archaea in deep terrestrial subsurface sediments.</title>
        <authorList>
            <person name="Hernsdorf A.W."/>
            <person name="Amano Y."/>
            <person name="Miyakawa K."/>
            <person name="Ise K."/>
            <person name="Suzuki Y."/>
            <person name="Anantharaman K."/>
            <person name="Probst A."/>
            <person name="Burstein D."/>
            <person name="Thomas B.C."/>
            <person name="Banfield J.F."/>
        </authorList>
    </citation>
    <scope>NUCLEOTIDE SEQUENCE [LARGE SCALE GENOMIC DNA]</scope>
    <source>
        <strain evidence="1">HGW-Kuenenbacteria-1</strain>
    </source>
</reference>
<evidence type="ECO:0000313" key="2">
    <source>
        <dbReference type="Proteomes" id="UP000233414"/>
    </source>
</evidence>
<gene>
    <name evidence="1" type="ORF">CVV26_03045</name>
</gene>
<accession>A0A2N1UMW0</accession>
<proteinExistence type="predicted"/>
<dbReference type="EMBL" id="PGYQ01000017">
    <property type="protein sequence ID" value="PKL72103.1"/>
    <property type="molecule type" value="Genomic_DNA"/>
</dbReference>
<evidence type="ECO:0000313" key="1">
    <source>
        <dbReference type="EMBL" id="PKL72103.1"/>
    </source>
</evidence>
<name>A0A2N1UMW0_9BACT</name>
<dbReference type="Proteomes" id="UP000233414">
    <property type="component" value="Unassembled WGS sequence"/>
</dbReference>
<dbReference type="AlphaFoldDB" id="A0A2N1UMW0"/>
<protein>
    <submittedName>
        <fullName evidence="1">Uncharacterized protein</fullName>
    </submittedName>
</protein>
<feature type="non-terminal residue" evidence="1">
    <location>
        <position position="1"/>
    </location>
</feature>
<organism evidence="1 2">
    <name type="scientific">Candidatus Kuenenbacteria bacterium HGW-Kuenenbacteria-1</name>
    <dbReference type="NCBI Taxonomy" id="2013812"/>
    <lineage>
        <taxon>Bacteria</taxon>
        <taxon>Candidatus Kueneniibacteriota</taxon>
    </lineage>
</organism>